<dbReference type="Proteomes" id="UP000198960">
    <property type="component" value="Unassembled WGS sequence"/>
</dbReference>
<organism evidence="1 2">
    <name type="scientific">Trujillonella endophytica</name>
    <dbReference type="NCBI Taxonomy" id="673521"/>
    <lineage>
        <taxon>Bacteria</taxon>
        <taxon>Bacillati</taxon>
        <taxon>Actinomycetota</taxon>
        <taxon>Actinomycetes</taxon>
        <taxon>Geodermatophilales</taxon>
        <taxon>Geodermatophilaceae</taxon>
        <taxon>Trujillonella</taxon>
    </lineage>
</organism>
<accession>A0A1H8V423</accession>
<dbReference type="Gene3D" id="1.25.40.10">
    <property type="entry name" value="Tetratricopeptide repeat domain"/>
    <property type="match status" value="2"/>
</dbReference>
<evidence type="ECO:0000313" key="1">
    <source>
        <dbReference type="EMBL" id="SEP10141.1"/>
    </source>
</evidence>
<dbReference type="SUPFAM" id="SSF48452">
    <property type="entry name" value="TPR-like"/>
    <property type="match status" value="1"/>
</dbReference>
<proteinExistence type="predicted"/>
<dbReference type="InterPro" id="IPR011990">
    <property type="entry name" value="TPR-like_helical_dom_sf"/>
</dbReference>
<dbReference type="EMBL" id="FOEE01000010">
    <property type="protein sequence ID" value="SEP10141.1"/>
    <property type="molecule type" value="Genomic_DNA"/>
</dbReference>
<gene>
    <name evidence="1" type="ORF">SAMN05660991_03273</name>
</gene>
<dbReference type="STRING" id="673521.SAMN05660991_03273"/>
<dbReference type="OrthoDB" id="5181078at2"/>
<evidence type="ECO:0000313" key="2">
    <source>
        <dbReference type="Proteomes" id="UP000198960"/>
    </source>
</evidence>
<keyword evidence="2" id="KW-1185">Reference proteome</keyword>
<dbReference type="AlphaFoldDB" id="A0A1H8V423"/>
<protein>
    <submittedName>
        <fullName evidence="1">Tetratricopeptide repeat-containing protein</fullName>
    </submittedName>
</protein>
<sequence>MTEDPDERLRQLPAADARALIALGRELVGADRLPEAEECFRRAAALGSAVAAFALGNALAAQERWSEASVAYEAALAGGEAHAWRTLGHVLEEMGDDAGALAAWRGAADAGDAHAAAVLACREWCRTQDPALEDALRAGADLFPPARADLADLLRETDRAVEARFVLEVGAKRGEAVAWLPLGNLYCDELGDDEAAEEAYRSGIAAGDVRCHHNLGVLLVGRGDHEGAAEQFGIGAEAGDELAMAALRLFQD</sequence>
<name>A0A1H8V423_9ACTN</name>
<reference evidence="2" key="1">
    <citation type="submission" date="2016-10" db="EMBL/GenBank/DDBJ databases">
        <authorList>
            <person name="Varghese N."/>
            <person name="Submissions S."/>
        </authorList>
    </citation>
    <scope>NUCLEOTIDE SEQUENCE [LARGE SCALE GENOMIC DNA]</scope>
    <source>
        <strain evidence="2">DSM 45413</strain>
    </source>
</reference>
<dbReference type="RefSeq" id="WP_091945688.1">
    <property type="nucleotide sequence ID" value="NZ_FOEE01000010.1"/>
</dbReference>